<feature type="domain" description="Non-haem dioxygenase N-terminal" evidence="3">
    <location>
        <begin position="178"/>
        <end position="213"/>
    </location>
</feature>
<dbReference type="OrthoDB" id="288590at2759"/>
<keyword evidence="1" id="KW-0479">Metal-binding</keyword>
<evidence type="ECO:0000256" key="1">
    <source>
        <dbReference type="ARBA" id="ARBA00022723"/>
    </source>
</evidence>
<dbReference type="Pfam" id="PF14226">
    <property type="entry name" value="DIOX_N"/>
    <property type="match status" value="1"/>
</dbReference>
<dbReference type="AlphaFoldDB" id="A0A5J5B1E7"/>
<protein>
    <recommendedName>
        <fullName evidence="3">Non-haem dioxygenase N-terminal domain-containing protein</fullName>
    </recommendedName>
</protein>
<evidence type="ECO:0000313" key="4">
    <source>
        <dbReference type="EMBL" id="KAA8536418.1"/>
    </source>
</evidence>
<keyword evidence="2" id="KW-0408">Iron</keyword>
<organism evidence="4 5">
    <name type="scientific">Nyssa sinensis</name>
    <dbReference type="NCBI Taxonomy" id="561372"/>
    <lineage>
        <taxon>Eukaryota</taxon>
        <taxon>Viridiplantae</taxon>
        <taxon>Streptophyta</taxon>
        <taxon>Embryophyta</taxon>
        <taxon>Tracheophyta</taxon>
        <taxon>Spermatophyta</taxon>
        <taxon>Magnoliopsida</taxon>
        <taxon>eudicotyledons</taxon>
        <taxon>Gunneridae</taxon>
        <taxon>Pentapetalae</taxon>
        <taxon>asterids</taxon>
        <taxon>Cornales</taxon>
        <taxon>Nyssaceae</taxon>
        <taxon>Nyssa</taxon>
    </lineage>
</organism>
<dbReference type="SUPFAM" id="SSF51197">
    <property type="entry name" value="Clavaminate synthase-like"/>
    <property type="match status" value="1"/>
</dbReference>
<dbReference type="InterPro" id="IPR027443">
    <property type="entry name" value="IPNS-like_sf"/>
</dbReference>
<name>A0A5J5B1E7_9ASTE</name>
<evidence type="ECO:0000256" key="2">
    <source>
        <dbReference type="ARBA" id="ARBA00023004"/>
    </source>
</evidence>
<dbReference type="GO" id="GO:0046872">
    <property type="term" value="F:metal ion binding"/>
    <property type="evidence" value="ECO:0007669"/>
    <property type="project" value="UniProtKB-KW"/>
</dbReference>
<proteinExistence type="predicted"/>
<dbReference type="Gene3D" id="2.60.120.330">
    <property type="entry name" value="B-lactam Antibiotic, Isopenicillin N Synthase, Chain"/>
    <property type="match status" value="1"/>
</dbReference>
<dbReference type="EMBL" id="CM018039">
    <property type="protein sequence ID" value="KAA8536418.1"/>
    <property type="molecule type" value="Genomic_DNA"/>
</dbReference>
<gene>
    <name evidence="4" type="ORF">F0562_028896</name>
</gene>
<dbReference type="InterPro" id="IPR026992">
    <property type="entry name" value="DIOX_N"/>
</dbReference>
<keyword evidence="5" id="KW-1185">Reference proteome</keyword>
<sequence length="217" mass="23985">MGTTRVLSIQNSSELAPQEVAKTCLQRRQRCTSRDGRAKPPELSQNLYPELARACASRGGKDMPPEVAKTCLQRWQSQTSRASIASRDGRAKTSEVGLQRLLQKYYYNIYCPSLSLSKMANKAQLVCQLAHESPRHAPMLTMVKSVAVSAELTIIPSNYTYSTKPIEPAASDLEEDPIPVIDFSLLTSGNPDQQSKFIQDLGKACEDWGGFMVMIEA</sequence>
<reference evidence="4 5" key="1">
    <citation type="submission" date="2019-09" db="EMBL/GenBank/DDBJ databases">
        <title>A chromosome-level genome assembly of the Chinese tupelo Nyssa sinensis.</title>
        <authorList>
            <person name="Yang X."/>
            <person name="Kang M."/>
            <person name="Yang Y."/>
            <person name="Xiong H."/>
            <person name="Wang M."/>
            <person name="Zhang Z."/>
            <person name="Wang Z."/>
            <person name="Wu H."/>
            <person name="Ma T."/>
            <person name="Liu J."/>
            <person name="Xi Z."/>
        </authorList>
    </citation>
    <scope>NUCLEOTIDE SEQUENCE [LARGE SCALE GENOMIC DNA]</scope>
    <source>
        <strain evidence="4">J267</strain>
        <tissue evidence="4">Leaf</tissue>
    </source>
</reference>
<evidence type="ECO:0000313" key="5">
    <source>
        <dbReference type="Proteomes" id="UP000325577"/>
    </source>
</evidence>
<dbReference type="Proteomes" id="UP000325577">
    <property type="component" value="Linkage Group LG16"/>
</dbReference>
<evidence type="ECO:0000259" key="3">
    <source>
        <dbReference type="Pfam" id="PF14226"/>
    </source>
</evidence>
<accession>A0A5J5B1E7</accession>